<dbReference type="InterPro" id="IPR002110">
    <property type="entry name" value="Ankyrin_rpt"/>
</dbReference>
<dbReference type="PANTHER" id="PTHR46586:SF3">
    <property type="entry name" value="ANKYRIN REPEAT-CONTAINING PROTEIN"/>
    <property type="match status" value="1"/>
</dbReference>
<dbReference type="SUPFAM" id="SSF48403">
    <property type="entry name" value="Ankyrin repeat"/>
    <property type="match status" value="2"/>
</dbReference>
<dbReference type="AlphaFoldDB" id="A0A225VVB2"/>
<dbReference type="PANTHER" id="PTHR46586">
    <property type="entry name" value="ANKYRIN REPEAT-CONTAINING PROTEIN"/>
    <property type="match status" value="1"/>
</dbReference>
<accession>A0A225VVB2</accession>
<dbReference type="STRING" id="4795.A0A225VVB2"/>
<dbReference type="InterPro" id="IPR036770">
    <property type="entry name" value="Ankyrin_rpt-contain_sf"/>
</dbReference>
<dbReference type="SMART" id="SM00248">
    <property type="entry name" value="ANK"/>
    <property type="match status" value="6"/>
</dbReference>
<reference evidence="2" key="1">
    <citation type="submission" date="2017-03" db="EMBL/GenBank/DDBJ databases">
        <title>Phytopthora megakarya and P. palmivora, two closely related causual agents of cacao black pod achieved similar genome size and gene model numbers by different mechanisms.</title>
        <authorList>
            <person name="Ali S."/>
            <person name="Shao J."/>
            <person name="Larry D.J."/>
            <person name="Kronmiller B."/>
            <person name="Shen D."/>
            <person name="Strem M.D."/>
            <person name="Melnick R.L."/>
            <person name="Guiltinan M.J."/>
            <person name="Tyler B.M."/>
            <person name="Meinhardt L.W."/>
            <person name="Bailey B.A."/>
        </authorList>
    </citation>
    <scope>NUCLEOTIDE SEQUENCE [LARGE SCALE GENOMIC DNA]</scope>
    <source>
        <strain evidence="2">zdho120</strain>
    </source>
</reference>
<gene>
    <name evidence="1" type="ORF">PHMEG_00018673</name>
</gene>
<keyword evidence="2" id="KW-1185">Reference proteome</keyword>
<dbReference type="InterPro" id="IPR052050">
    <property type="entry name" value="SecEffector_AnkRepeat"/>
</dbReference>
<dbReference type="OrthoDB" id="104812at2759"/>
<dbReference type="EMBL" id="NBNE01003041">
    <property type="protein sequence ID" value="OWZ08737.1"/>
    <property type="molecule type" value="Genomic_DNA"/>
</dbReference>
<protein>
    <submittedName>
        <fullName evidence="1">Uncharacterized protein</fullName>
    </submittedName>
</protein>
<comment type="caution">
    <text evidence="1">The sequence shown here is derived from an EMBL/GenBank/DDBJ whole genome shotgun (WGS) entry which is preliminary data.</text>
</comment>
<name>A0A225VVB2_9STRA</name>
<sequence>MALHESFQALPPVLDLVTSFLLPRTIDCAVYNRLDRLVSLYGDSCAYTVGAMDGAAAKGHLDLVQWLHTHRTEGCSSVAFIKASVNNHLQLLEWLYQFYPQVANPTEEIVKAAECGNTEIIMFLHSKIRRDQVEPALEAAAANGHVEVLNALLNRPYSMRKSFVAAAANGQTQVVQFLLERGFNDRFSFVNPALVKAAEGGHCEVISLLFHKSDAYTIGDSLIAAAADGREAVVTLLLESCKIEKMTIARALEKAAENCHYDALKLLLENFNNDGGSNEKWRAQVASIDLAFTSAVERGCLEIVKLLIDTISTPLSDVLIVAGANYRLDVLGYIIDYCETRNAKCEFYYQTIADLAEMAATSRNIDMAKILVAQCVILNTGGALRIAVDNDDVEMLRVFLTISSFVYIRGALVKAVKTNRVEMLEILIERATPCMIEEALMQVGATGTSSIPKMLLDRCDPGSYCRIFDNAAGQGLIGLIQLLQDKMERHSIRCAVISAAIRGHADVVKELMDKCDLTGITCAFEMAALRGYVDIVNLLRGRCEADSIGFAISAGDADIVRSLRSKRARLE</sequence>
<proteinExistence type="predicted"/>
<dbReference type="Proteomes" id="UP000198211">
    <property type="component" value="Unassembled WGS sequence"/>
</dbReference>
<dbReference type="Gene3D" id="1.25.40.20">
    <property type="entry name" value="Ankyrin repeat-containing domain"/>
    <property type="match status" value="2"/>
</dbReference>
<organism evidence="1 2">
    <name type="scientific">Phytophthora megakarya</name>
    <dbReference type="NCBI Taxonomy" id="4795"/>
    <lineage>
        <taxon>Eukaryota</taxon>
        <taxon>Sar</taxon>
        <taxon>Stramenopiles</taxon>
        <taxon>Oomycota</taxon>
        <taxon>Peronosporomycetes</taxon>
        <taxon>Peronosporales</taxon>
        <taxon>Peronosporaceae</taxon>
        <taxon>Phytophthora</taxon>
    </lineage>
</organism>
<evidence type="ECO:0000313" key="1">
    <source>
        <dbReference type="EMBL" id="OWZ08737.1"/>
    </source>
</evidence>
<evidence type="ECO:0000313" key="2">
    <source>
        <dbReference type="Proteomes" id="UP000198211"/>
    </source>
</evidence>